<dbReference type="GeneID" id="89976956"/>
<dbReference type="PRINTS" id="PR00081">
    <property type="entry name" value="GDHRDH"/>
</dbReference>
<dbReference type="SUPFAM" id="SSF51735">
    <property type="entry name" value="NAD(P)-binding Rossmann-fold domains"/>
    <property type="match status" value="1"/>
</dbReference>
<evidence type="ECO:0000256" key="2">
    <source>
        <dbReference type="ARBA" id="ARBA00023002"/>
    </source>
</evidence>
<dbReference type="Pfam" id="PF00106">
    <property type="entry name" value="adh_short"/>
    <property type="match status" value="1"/>
</dbReference>
<comment type="caution">
    <text evidence="3">The sequence shown here is derived from an EMBL/GenBank/DDBJ whole genome shotgun (WGS) entry which is preliminary data.</text>
</comment>
<keyword evidence="2" id="KW-0560">Oxidoreductase</keyword>
<dbReference type="RefSeq" id="XP_064701612.1">
    <property type="nucleotide sequence ID" value="XM_064852338.1"/>
</dbReference>
<evidence type="ECO:0000256" key="1">
    <source>
        <dbReference type="ARBA" id="ARBA00006484"/>
    </source>
</evidence>
<evidence type="ECO:0000313" key="4">
    <source>
        <dbReference type="Proteomes" id="UP001358417"/>
    </source>
</evidence>
<name>A0AAV9MZD2_9EURO</name>
<dbReference type="InterPro" id="IPR036291">
    <property type="entry name" value="NAD(P)-bd_dom_sf"/>
</dbReference>
<sequence>MTKTAIVTGACSGIGLSLVRRLLHDFDSGEHQQWRVVLADINVDSYKAVKSTLPHLTRGEPRHLFVRTDVTNWNNLVDLFRTSFEWPGDGQGRIDFVACNAGIDDHALKNGLLDDDDGGGGEAVPTQPDLKVLQVDLHSIFYATKLLVHFTRKSRKMTSLHDDWKPRLVVTASMAAQYPFFLIPQYTAAKHGCLGLVRALAPALLKHEGISLNCVMPGTVDTGLIPPPVMAQWPTQHLTPLDTVMRAFMELIGDWERAELSRGVESDVPDRELKNGCAVECSSNWLWYRDPVPFKDESMRFVADQSREEGILGQFASTLRG</sequence>
<proteinExistence type="inferred from homology"/>
<dbReference type="AlphaFoldDB" id="A0AAV9MZD2"/>
<dbReference type="GO" id="GO:0005737">
    <property type="term" value="C:cytoplasm"/>
    <property type="evidence" value="ECO:0007669"/>
    <property type="project" value="TreeGrafter"/>
</dbReference>
<dbReference type="PANTHER" id="PTHR44229">
    <property type="entry name" value="15-HYDROXYPROSTAGLANDIN DEHYDROGENASE [NAD(+)]"/>
    <property type="match status" value="1"/>
</dbReference>
<dbReference type="PANTHER" id="PTHR44229:SF4">
    <property type="entry name" value="15-HYDROXYPROSTAGLANDIN DEHYDROGENASE [NAD(+)]"/>
    <property type="match status" value="1"/>
</dbReference>
<keyword evidence="4" id="KW-1185">Reference proteome</keyword>
<dbReference type="GO" id="GO:0016616">
    <property type="term" value="F:oxidoreductase activity, acting on the CH-OH group of donors, NAD or NADP as acceptor"/>
    <property type="evidence" value="ECO:0007669"/>
    <property type="project" value="TreeGrafter"/>
</dbReference>
<dbReference type="Gene3D" id="3.40.50.720">
    <property type="entry name" value="NAD(P)-binding Rossmann-like Domain"/>
    <property type="match status" value="1"/>
</dbReference>
<organism evidence="3 4">
    <name type="scientific">Exophiala bonariae</name>
    <dbReference type="NCBI Taxonomy" id="1690606"/>
    <lineage>
        <taxon>Eukaryota</taxon>
        <taxon>Fungi</taxon>
        <taxon>Dikarya</taxon>
        <taxon>Ascomycota</taxon>
        <taxon>Pezizomycotina</taxon>
        <taxon>Eurotiomycetes</taxon>
        <taxon>Chaetothyriomycetidae</taxon>
        <taxon>Chaetothyriales</taxon>
        <taxon>Herpotrichiellaceae</taxon>
        <taxon>Exophiala</taxon>
    </lineage>
</organism>
<dbReference type="EMBL" id="JAVRRD010000033">
    <property type="protein sequence ID" value="KAK5046007.1"/>
    <property type="molecule type" value="Genomic_DNA"/>
</dbReference>
<dbReference type="Proteomes" id="UP001358417">
    <property type="component" value="Unassembled WGS sequence"/>
</dbReference>
<gene>
    <name evidence="3" type="ORF">LTR84_008794</name>
</gene>
<evidence type="ECO:0000313" key="3">
    <source>
        <dbReference type="EMBL" id="KAK5046007.1"/>
    </source>
</evidence>
<accession>A0AAV9MZD2</accession>
<reference evidence="3 4" key="1">
    <citation type="submission" date="2023-08" db="EMBL/GenBank/DDBJ databases">
        <title>Black Yeasts Isolated from many extreme environments.</title>
        <authorList>
            <person name="Coleine C."/>
            <person name="Stajich J.E."/>
            <person name="Selbmann L."/>
        </authorList>
    </citation>
    <scope>NUCLEOTIDE SEQUENCE [LARGE SCALE GENOMIC DNA]</scope>
    <source>
        <strain evidence="3 4">CCFEE 5792</strain>
    </source>
</reference>
<dbReference type="InterPro" id="IPR002347">
    <property type="entry name" value="SDR_fam"/>
</dbReference>
<comment type="similarity">
    <text evidence="1">Belongs to the short-chain dehydrogenases/reductases (SDR) family.</text>
</comment>
<protein>
    <submittedName>
        <fullName evidence="3">Uncharacterized protein</fullName>
    </submittedName>
</protein>